<evidence type="ECO:0000259" key="1">
    <source>
        <dbReference type="Pfam" id="PF13538"/>
    </source>
</evidence>
<accession>A0AAF0LW38</accession>
<dbReference type="Proteomes" id="UP001237988">
    <property type="component" value="Segment"/>
</dbReference>
<proteinExistence type="predicted"/>
<dbReference type="EMBL" id="OQ749652">
    <property type="protein sequence ID" value="WIC39622.1"/>
    <property type="molecule type" value="Genomic_DNA"/>
</dbReference>
<dbReference type="Pfam" id="PF13538">
    <property type="entry name" value="UvrD_C_2"/>
    <property type="match status" value="1"/>
</dbReference>
<evidence type="ECO:0000313" key="3">
    <source>
        <dbReference type="Proteomes" id="UP001237988"/>
    </source>
</evidence>
<sequence>MDYVLEQVHDPNGHNTIISGSGGTGKTTVICELICQLLSEGYAVAVTAMTGKATSVLRNKVWKAIEEKELEFDKDKLCIETVTKITKKSSVLGTTSDGSTKFTNTWRDPRAFPYDVLFVDELSMVPQFISQWWMMTNARVIGCGDECQLPEVNTSEVANDLNSFRHDLHVSKMNYTSGYGVKVLKTLAHLQLHKVLRSDNDIALLCGDLRDFTQSKQQLLSRIKYWAEKSPDISYGTSKAEIETDPEWQIICYTNKLCAEINEHLCIGGDRYPDLHDKILLYDNINPLGIYNGDVMYFADLLDAIEHAKNRKRPIYVCVKWQNRMPKSSGNIWEQRFAAQYIAYNNALREASEERWKMAHTIIENTSLSEEQKDQYIVDLDKIGMSKTNKEDALVDFVEKMTRIDRDTANLLVDHLPPTPQLYFVNIGYGYAITTHKSQGSEYDNVCYVLERFDKPLVYTGLSRAKKRLKVVNITSTK</sequence>
<protein>
    <recommendedName>
        <fullName evidence="1">UvrD-like helicase C-terminal domain-containing protein</fullName>
    </recommendedName>
</protein>
<reference evidence="2" key="1">
    <citation type="submission" date="2023-04" db="EMBL/GenBank/DDBJ databases">
        <title>Bacteriophage Phass-1 Discovered in the Human Gut Virome - the Founding Member of the Proposed New Family Phassviridae.</title>
        <authorList>
            <person name="Tikunov A.Y."/>
            <person name="Morozova V.V."/>
            <person name="Chechushkov A.V."/>
            <person name="Tikunova N.V."/>
        </authorList>
    </citation>
    <scope>NUCLEOTIDE SEQUENCE</scope>
</reference>
<dbReference type="InterPro" id="IPR027785">
    <property type="entry name" value="UvrD-like_helicase_C"/>
</dbReference>
<evidence type="ECO:0000313" key="2">
    <source>
        <dbReference type="EMBL" id="WIC39622.1"/>
    </source>
</evidence>
<feature type="domain" description="UvrD-like helicase C-terminal" evidence="1">
    <location>
        <begin position="429"/>
        <end position="472"/>
    </location>
</feature>
<dbReference type="CDD" id="cd18809">
    <property type="entry name" value="SF1_C_RecD"/>
    <property type="match status" value="1"/>
</dbReference>
<dbReference type="SUPFAM" id="SSF52540">
    <property type="entry name" value="P-loop containing nucleoside triphosphate hydrolases"/>
    <property type="match status" value="1"/>
</dbReference>
<name>A0AAF0LW38_9CAUD</name>
<dbReference type="Pfam" id="PF13245">
    <property type="entry name" value="AAA_19"/>
    <property type="match status" value="1"/>
</dbReference>
<dbReference type="InterPro" id="IPR027417">
    <property type="entry name" value="P-loop_NTPase"/>
</dbReference>
<dbReference type="Gene3D" id="3.40.50.300">
    <property type="entry name" value="P-loop containing nucleotide triphosphate hydrolases"/>
    <property type="match status" value="2"/>
</dbReference>
<organism evidence="2 3">
    <name type="scientific">Phage Phass-1</name>
    <dbReference type="NCBI Taxonomy" id="3043662"/>
    <lineage>
        <taxon>Viruses</taxon>
        <taxon>Duplodnaviria</taxon>
        <taxon>Heunggongvirae</taxon>
        <taxon>Uroviricota</taxon>
        <taxon>Caudoviricetes</taxon>
        <taxon>Caudoviricetes code 15 clade</taxon>
    </lineage>
</organism>